<dbReference type="InterPro" id="IPR049945">
    <property type="entry name" value="AAA_22"/>
</dbReference>
<reference evidence="5" key="2">
    <citation type="submission" date="2021-01" db="EMBL/GenBank/DDBJ databases">
        <authorList>
            <person name="Schikora-Tamarit M.A."/>
        </authorList>
    </citation>
    <scope>NUCLEOTIDE SEQUENCE</scope>
    <source>
        <strain evidence="5">CBS6341</strain>
    </source>
</reference>
<dbReference type="GO" id="GO:0033314">
    <property type="term" value="P:mitotic DNA replication checkpoint signaling"/>
    <property type="evidence" value="ECO:0007669"/>
    <property type="project" value="TreeGrafter"/>
</dbReference>
<comment type="similarity">
    <text evidence="1 3">Belongs to the CDC6/cdc18 family.</text>
</comment>
<keyword evidence="2" id="KW-0235">DNA replication</keyword>
<dbReference type="Pfam" id="PF22606">
    <property type="entry name" value="Cdc6-ORC-like_ATPase_lid"/>
    <property type="match status" value="1"/>
</dbReference>
<dbReference type="Proteomes" id="UP000769528">
    <property type="component" value="Unassembled WGS sequence"/>
</dbReference>
<evidence type="ECO:0000256" key="2">
    <source>
        <dbReference type="ARBA" id="ARBA00022705"/>
    </source>
</evidence>
<reference evidence="5" key="1">
    <citation type="journal article" date="2021" name="Open Biol.">
        <title>Shared evolutionary footprints suggest mitochondrial oxidative damage underlies multiple complex I losses in fungi.</title>
        <authorList>
            <person name="Schikora-Tamarit M.A."/>
            <person name="Marcet-Houben M."/>
            <person name="Nosek J."/>
            <person name="Gabaldon T."/>
        </authorList>
    </citation>
    <scope>NUCLEOTIDE SEQUENCE</scope>
    <source>
        <strain evidence="5">CBS6341</strain>
    </source>
</reference>
<dbReference type="PANTHER" id="PTHR10763:SF26">
    <property type="entry name" value="CELL DIVISION CONTROL PROTEIN 6 HOMOLOG"/>
    <property type="match status" value="1"/>
</dbReference>
<organism evidence="5 6">
    <name type="scientific">Wickerhamomyces mucosus</name>
    <dbReference type="NCBI Taxonomy" id="1378264"/>
    <lineage>
        <taxon>Eukaryota</taxon>
        <taxon>Fungi</taxon>
        <taxon>Dikarya</taxon>
        <taxon>Ascomycota</taxon>
        <taxon>Saccharomycotina</taxon>
        <taxon>Saccharomycetes</taxon>
        <taxon>Phaffomycetales</taxon>
        <taxon>Wickerhamomycetaceae</taxon>
        <taxon>Wickerhamomyces</taxon>
    </lineage>
</organism>
<dbReference type="GO" id="GO:0006270">
    <property type="term" value="P:DNA replication initiation"/>
    <property type="evidence" value="ECO:0007669"/>
    <property type="project" value="UniProtKB-UniRule"/>
</dbReference>
<feature type="domain" description="AAA+ ATPase" evidence="4">
    <location>
        <begin position="233"/>
        <end position="392"/>
    </location>
</feature>
<name>A0A9P8PVV0_9ASCO</name>
<dbReference type="GO" id="GO:0016887">
    <property type="term" value="F:ATP hydrolysis activity"/>
    <property type="evidence" value="ECO:0007669"/>
    <property type="project" value="InterPro"/>
</dbReference>
<protein>
    <recommendedName>
        <fullName evidence="3">Cell division control protein</fullName>
    </recommendedName>
</protein>
<accession>A0A9P8PVV0</accession>
<evidence type="ECO:0000259" key="4">
    <source>
        <dbReference type="SMART" id="SM00382"/>
    </source>
</evidence>
<dbReference type="Gene3D" id="1.10.8.60">
    <property type="match status" value="1"/>
</dbReference>
<dbReference type="PANTHER" id="PTHR10763">
    <property type="entry name" value="CELL DIVISION CONTROL PROTEIN 6-RELATED"/>
    <property type="match status" value="1"/>
</dbReference>
<dbReference type="AlphaFoldDB" id="A0A9P8PVV0"/>
<dbReference type="SMART" id="SM00382">
    <property type="entry name" value="AAA"/>
    <property type="match status" value="1"/>
</dbReference>
<dbReference type="Pfam" id="PF13401">
    <property type="entry name" value="AAA_22"/>
    <property type="match status" value="1"/>
</dbReference>
<comment type="caution">
    <text evidence="5">The sequence shown here is derived from an EMBL/GenBank/DDBJ whole genome shotgun (WGS) entry which is preliminary data.</text>
</comment>
<dbReference type="InterPro" id="IPR027417">
    <property type="entry name" value="P-loop_NTPase"/>
</dbReference>
<dbReference type="GO" id="GO:0003688">
    <property type="term" value="F:DNA replication origin binding"/>
    <property type="evidence" value="ECO:0007669"/>
    <property type="project" value="TreeGrafter"/>
</dbReference>
<evidence type="ECO:0000313" key="5">
    <source>
        <dbReference type="EMBL" id="KAH3678209.1"/>
    </source>
</evidence>
<dbReference type="SUPFAM" id="SSF52540">
    <property type="entry name" value="P-loop containing nucleoside triphosphate hydrolases"/>
    <property type="match status" value="1"/>
</dbReference>
<dbReference type="InterPro" id="IPR054425">
    <property type="entry name" value="Cdc6_ORC1-like_ATPase_lid"/>
</dbReference>
<dbReference type="GO" id="GO:0051301">
    <property type="term" value="P:cell division"/>
    <property type="evidence" value="ECO:0007669"/>
    <property type="project" value="UniProtKB-UniRule"/>
</dbReference>
<evidence type="ECO:0000256" key="3">
    <source>
        <dbReference type="PIRNR" id="PIRNR001767"/>
    </source>
</evidence>
<dbReference type="GO" id="GO:0005634">
    <property type="term" value="C:nucleus"/>
    <property type="evidence" value="ECO:0007669"/>
    <property type="project" value="TreeGrafter"/>
</dbReference>
<proteinExistence type="inferred from homology"/>
<dbReference type="Gene3D" id="3.40.50.300">
    <property type="entry name" value="P-loop containing nucleotide triphosphate hydrolases"/>
    <property type="match status" value="1"/>
</dbReference>
<dbReference type="OrthoDB" id="1926878at2759"/>
<dbReference type="PIRSF" id="PIRSF001767">
    <property type="entry name" value="Cdc6"/>
    <property type="match status" value="1"/>
</dbReference>
<dbReference type="InterPro" id="IPR003593">
    <property type="entry name" value="AAA+_ATPase"/>
</dbReference>
<gene>
    <name evidence="5" type="ORF">WICMUC_001638</name>
</gene>
<dbReference type="InterPro" id="IPR016314">
    <property type="entry name" value="Cdc6/18"/>
</dbReference>
<sequence>MGLFTYLKTSTSDDINNSSTTIEKKEQPITKPIPQALKDLHNTIHTPPSPTKTLKHKRSLDEINELILNQKKRVIVKQEFEDGLDDIIEKPKLHHLPIMNDLSVDTIKSEPKDTLISPPITPENQRINLINNDELSSKKKLNFSNIVTPPSTPQKEISFQIPIIENKENIDPIDQREHKKKNLLSLKSSSIYTKAKAIFQRSFNYDIGEFLPQREKEAKALKNFLIDNITNDKSTSLYISGPPGTGKTAQVQLTLSQLIDFDPNHPIHQVEINGKDYKIGYTYINCMSITKIINIFHDILQNLTIGCSKRVNLQDSKNELLKLLSNKKFSDINIVVLDELDKLITSDQQILFELFSWPIFKETNLILIGISNSLDMIDRLLPRLKINGLNPNTLSFLPYSADQIKKIIIEKIQLLNDDQLNSNLNIPILHPAAVELCSKKLASNTGDLRKAFDIIKNSIELVELEMKSKLSIEDYLNLNLQTAPKVKINHIAKICSKIFNTNNFQRLKTLNLQQKFLICLLIKFEEKLIGNSINDFYQYYIKYEKIDKLIGILKKNEFLEVLTSLESFGIIRLNHHLNNKNGITKISSIVSKKDLNSVINGVPILERMIRD</sequence>
<dbReference type="EMBL" id="JAEUBF010000485">
    <property type="protein sequence ID" value="KAH3678209.1"/>
    <property type="molecule type" value="Genomic_DNA"/>
</dbReference>
<keyword evidence="6" id="KW-1185">Reference proteome</keyword>
<evidence type="ECO:0000313" key="6">
    <source>
        <dbReference type="Proteomes" id="UP000769528"/>
    </source>
</evidence>
<dbReference type="InterPro" id="IPR050311">
    <property type="entry name" value="ORC1/CDC6"/>
</dbReference>
<evidence type="ECO:0000256" key="1">
    <source>
        <dbReference type="ARBA" id="ARBA00006184"/>
    </source>
</evidence>